<dbReference type="Proteomes" id="UP000001312">
    <property type="component" value="Unassembled WGS sequence"/>
</dbReference>
<dbReference type="KEGG" id="ssl:SS1G_03271"/>
<keyword evidence="2" id="KW-1185">Reference proteome</keyword>
<organism evidence="1 2">
    <name type="scientific">Sclerotinia sclerotiorum (strain ATCC 18683 / 1980 / Ss-1)</name>
    <name type="common">White mold</name>
    <name type="synonym">Whetzelinia sclerotiorum</name>
    <dbReference type="NCBI Taxonomy" id="665079"/>
    <lineage>
        <taxon>Eukaryota</taxon>
        <taxon>Fungi</taxon>
        <taxon>Dikarya</taxon>
        <taxon>Ascomycota</taxon>
        <taxon>Pezizomycotina</taxon>
        <taxon>Leotiomycetes</taxon>
        <taxon>Helotiales</taxon>
        <taxon>Sclerotiniaceae</taxon>
        <taxon>Sclerotinia</taxon>
    </lineage>
</organism>
<evidence type="ECO:0000313" key="2">
    <source>
        <dbReference type="Proteomes" id="UP000001312"/>
    </source>
</evidence>
<gene>
    <name evidence="1" type="ORF">SS1G_03271</name>
</gene>
<protein>
    <submittedName>
        <fullName evidence="1">Uncharacterized protein</fullName>
    </submittedName>
</protein>
<accession>A7ED81</accession>
<dbReference type="EMBL" id="CH476624">
    <property type="protein sequence ID" value="EDO00797.1"/>
    <property type="molecule type" value="Genomic_DNA"/>
</dbReference>
<dbReference type="RefSeq" id="XP_001595182.1">
    <property type="nucleotide sequence ID" value="XM_001595132.1"/>
</dbReference>
<reference evidence="2" key="1">
    <citation type="journal article" date="2011" name="PLoS Genet.">
        <title>Genomic analysis of the necrotrophic fungal pathogens Sclerotinia sclerotiorum and Botrytis cinerea.</title>
        <authorList>
            <person name="Amselem J."/>
            <person name="Cuomo C.A."/>
            <person name="van Kan J.A."/>
            <person name="Viaud M."/>
            <person name="Benito E.P."/>
            <person name="Couloux A."/>
            <person name="Coutinho P.M."/>
            <person name="de Vries R.P."/>
            <person name="Dyer P.S."/>
            <person name="Fillinger S."/>
            <person name="Fournier E."/>
            <person name="Gout L."/>
            <person name="Hahn M."/>
            <person name="Kohn L."/>
            <person name="Lapalu N."/>
            <person name="Plummer K.M."/>
            <person name="Pradier J.M."/>
            <person name="Quevillon E."/>
            <person name="Sharon A."/>
            <person name="Simon A."/>
            <person name="ten Have A."/>
            <person name="Tudzynski B."/>
            <person name="Tudzynski P."/>
            <person name="Wincker P."/>
            <person name="Andrew M."/>
            <person name="Anthouard V."/>
            <person name="Beever R.E."/>
            <person name="Beffa R."/>
            <person name="Benoit I."/>
            <person name="Bouzid O."/>
            <person name="Brault B."/>
            <person name="Chen Z."/>
            <person name="Choquer M."/>
            <person name="Collemare J."/>
            <person name="Cotton P."/>
            <person name="Danchin E.G."/>
            <person name="Da Silva C."/>
            <person name="Gautier A."/>
            <person name="Giraud C."/>
            <person name="Giraud T."/>
            <person name="Gonzalez C."/>
            <person name="Grossetete S."/>
            <person name="Guldener U."/>
            <person name="Henrissat B."/>
            <person name="Howlett B.J."/>
            <person name="Kodira C."/>
            <person name="Kretschmer M."/>
            <person name="Lappartient A."/>
            <person name="Leroch M."/>
            <person name="Levis C."/>
            <person name="Mauceli E."/>
            <person name="Neuveglise C."/>
            <person name="Oeser B."/>
            <person name="Pearson M."/>
            <person name="Poulain J."/>
            <person name="Poussereau N."/>
            <person name="Quesneville H."/>
            <person name="Rascle C."/>
            <person name="Schumacher J."/>
            <person name="Segurens B."/>
            <person name="Sexton A."/>
            <person name="Silva E."/>
            <person name="Sirven C."/>
            <person name="Soanes D.M."/>
            <person name="Talbot N.J."/>
            <person name="Templeton M."/>
            <person name="Yandava C."/>
            <person name="Yarden O."/>
            <person name="Zeng Q."/>
            <person name="Rollins J.A."/>
            <person name="Lebrun M.H."/>
            <person name="Dickman M."/>
        </authorList>
    </citation>
    <scope>NUCLEOTIDE SEQUENCE [LARGE SCALE GENOMIC DNA]</scope>
    <source>
        <strain evidence="2">ATCC 18683 / 1980 / Ss-1</strain>
    </source>
</reference>
<name>A7ED81_SCLS1</name>
<proteinExistence type="predicted"/>
<dbReference type="InParanoid" id="A7ED81"/>
<sequence>MTFKNLTLNKEPVLSNLVVTVSIVAFSTFQTSLYASSFDYSVDHHHVLENLIRIAPRINKLASGNLQPSTDTRASQLKLEYCLQSKYIKARTGPFREKYLTNYHLTSVMLRAE</sequence>
<dbReference type="AlphaFoldDB" id="A7ED81"/>
<dbReference type="GeneID" id="5491808"/>
<evidence type="ECO:0000313" key="1">
    <source>
        <dbReference type="EMBL" id="EDO00797.1"/>
    </source>
</evidence>
<dbReference type="HOGENOM" id="CLU_2135047_0_0_1"/>